<dbReference type="HOGENOM" id="CLU_1998705_0_0_2"/>
<reference evidence="2" key="1">
    <citation type="submission" date="2011-09" db="EMBL/GenBank/DDBJ databases">
        <title>Complete sequence of Halovivax ruber XH-70.</title>
        <authorList>
            <consortium name="US DOE Joint Genome Institute"/>
            <person name="Lucas S."/>
            <person name="Han J."/>
            <person name="Lapidus A."/>
            <person name="Cheng J.-F."/>
            <person name="Goodwin L."/>
            <person name="Pitluck S."/>
            <person name="Peters L."/>
            <person name="Mikhailova N."/>
            <person name="Davenport K."/>
            <person name="Detter J.C."/>
            <person name="Han C."/>
            <person name="Tapia R."/>
            <person name="Land M."/>
            <person name="Hauser L."/>
            <person name="Kyrpides N."/>
            <person name="Ivanova N."/>
            <person name="Pagani I."/>
            <person name="Sproer C."/>
            <person name="Anderson I."/>
            <person name="Woyke T."/>
        </authorList>
    </citation>
    <scope>NUCLEOTIDE SEQUENCE</scope>
    <source>
        <strain evidence="2">XH-70</strain>
    </source>
</reference>
<accession>L0I9I3</accession>
<protein>
    <submittedName>
        <fullName evidence="2">Uncharacterized protein</fullName>
    </submittedName>
</protein>
<keyword evidence="3" id="KW-1185">Reference proteome</keyword>
<evidence type="ECO:0000313" key="3">
    <source>
        <dbReference type="Proteomes" id="UP000010846"/>
    </source>
</evidence>
<dbReference type="Proteomes" id="UP000010846">
    <property type="component" value="Chromosome"/>
</dbReference>
<evidence type="ECO:0000313" key="2">
    <source>
        <dbReference type="EMBL" id="AGB15359.1"/>
    </source>
</evidence>
<dbReference type="eggNOG" id="arCOG08912">
    <property type="taxonomic scope" value="Archaea"/>
</dbReference>
<gene>
    <name evidence="2" type="ordered locus">Halru_0732</name>
</gene>
<sequence>MSEPIFKLRPRSATQHGVTAERNHTEPLQSDTAFYADTDGTWSLMSDLTADLQSAYEAAGYDVSEVTTNRDLVRIVLAEDAGAEAVRSIVAETLDEEPRFGVDVATEAVDGQDGVSTVVSFRDR</sequence>
<feature type="region of interest" description="Disordered" evidence="1">
    <location>
        <begin position="1"/>
        <end position="22"/>
    </location>
</feature>
<evidence type="ECO:0000256" key="1">
    <source>
        <dbReference type="SAM" id="MobiDB-lite"/>
    </source>
</evidence>
<dbReference type="EMBL" id="CP003050">
    <property type="protein sequence ID" value="AGB15359.1"/>
    <property type="molecule type" value="Genomic_DNA"/>
</dbReference>
<name>L0I9I3_HALRX</name>
<dbReference type="KEGG" id="hru:Halru_0732"/>
<dbReference type="AlphaFoldDB" id="L0I9I3"/>
<dbReference type="STRING" id="797302.Halru_0732"/>
<organism evidence="2 3">
    <name type="scientific">Halovivax ruber (strain DSM 18193 / JCM 13892 / XH-70)</name>
    <dbReference type="NCBI Taxonomy" id="797302"/>
    <lineage>
        <taxon>Archaea</taxon>
        <taxon>Methanobacteriati</taxon>
        <taxon>Methanobacteriota</taxon>
        <taxon>Stenosarchaea group</taxon>
        <taxon>Halobacteria</taxon>
        <taxon>Halobacteriales</taxon>
        <taxon>Natrialbaceae</taxon>
        <taxon>Halovivax</taxon>
    </lineage>
</organism>
<proteinExistence type="predicted"/>